<gene>
    <name evidence="5" type="primary">LOC106805072</name>
</gene>
<keyword evidence="3" id="KW-0732">Signal</keyword>
<proteinExistence type="predicted"/>
<feature type="signal peptide" evidence="3">
    <location>
        <begin position="1"/>
        <end position="23"/>
    </location>
</feature>
<feature type="chain" id="PRO_5046454554" evidence="3">
    <location>
        <begin position="24"/>
        <end position="258"/>
    </location>
</feature>
<dbReference type="PROSITE" id="PS51257">
    <property type="entry name" value="PROKAR_LIPOPROTEIN"/>
    <property type="match status" value="1"/>
</dbReference>
<dbReference type="Proteomes" id="UP000695022">
    <property type="component" value="Unplaced"/>
</dbReference>
<evidence type="ECO:0000256" key="3">
    <source>
        <dbReference type="SAM" id="SignalP"/>
    </source>
</evidence>
<feature type="region of interest" description="Disordered" evidence="2">
    <location>
        <begin position="184"/>
        <end position="258"/>
    </location>
</feature>
<evidence type="ECO:0000256" key="1">
    <source>
        <dbReference type="SAM" id="Coils"/>
    </source>
</evidence>
<accession>A0ABM1DQ19</accession>
<protein>
    <submittedName>
        <fullName evidence="5">Uncharacterized protein LOC106805072</fullName>
    </submittedName>
</protein>
<feature type="compositionally biased region" description="Polar residues" evidence="2">
    <location>
        <begin position="184"/>
        <end position="212"/>
    </location>
</feature>
<organism evidence="4 5">
    <name type="scientific">Priapulus caudatus</name>
    <name type="common">Priapulid worm</name>
    <dbReference type="NCBI Taxonomy" id="37621"/>
    <lineage>
        <taxon>Eukaryota</taxon>
        <taxon>Metazoa</taxon>
        <taxon>Ecdysozoa</taxon>
        <taxon>Scalidophora</taxon>
        <taxon>Priapulida</taxon>
        <taxon>Priapulimorpha</taxon>
        <taxon>Priapulimorphida</taxon>
        <taxon>Priapulidae</taxon>
        <taxon>Priapulus</taxon>
    </lineage>
</organism>
<sequence length="258" mass="28727">MRSPSTWELVCMCAALLIGLTACNPALSTHDADGDDVDDEEVQVIDLDELSAAELQGLAQFFGDDSHPIAPIRQLQRLLNDLEETFETDLDRHIKLFDEVEKTLERENARLIDTPDDYKTLTRNVEKLGDKTIVTNRTVVKHTLHNGKGLSILEEQEVTLDDNKSKDLLSRLTHRTLYDTNLPKQKAKSTAVTPNANNVSQNVDKSNPSSTELKFDATGKGEETADGENVASTSSQRLPAEKQFTIENVPRSCNNTRH</sequence>
<evidence type="ECO:0000313" key="4">
    <source>
        <dbReference type="Proteomes" id="UP000695022"/>
    </source>
</evidence>
<dbReference type="GeneID" id="106805072"/>
<reference evidence="5" key="1">
    <citation type="submission" date="2025-08" db="UniProtKB">
        <authorList>
            <consortium name="RefSeq"/>
        </authorList>
    </citation>
    <scope>IDENTIFICATION</scope>
</reference>
<feature type="coiled-coil region" evidence="1">
    <location>
        <begin position="72"/>
        <end position="110"/>
    </location>
</feature>
<dbReference type="RefSeq" id="XP_014662040.1">
    <property type="nucleotide sequence ID" value="XM_014806554.1"/>
</dbReference>
<evidence type="ECO:0000256" key="2">
    <source>
        <dbReference type="SAM" id="MobiDB-lite"/>
    </source>
</evidence>
<keyword evidence="1" id="KW-0175">Coiled coil</keyword>
<name>A0ABM1DQ19_PRICU</name>
<feature type="compositionally biased region" description="Basic and acidic residues" evidence="2">
    <location>
        <begin position="213"/>
        <end position="223"/>
    </location>
</feature>
<keyword evidence="4" id="KW-1185">Reference proteome</keyword>
<evidence type="ECO:0000313" key="5">
    <source>
        <dbReference type="RefSeq" id="XP_014662040.1"/>
    </source>
</evidence>